<proteinExistence type="predicted"/>
<sequence>MVDADNLLGTLVAGAVVIGTAKVIEGQVERLERKRKVRRKVDSDFLGLEMRGLF</sequence>
<reference evidence="1" key="1">
    <citation type="journal article" date="2015" name="Nature">
        <title>Complex archaea that bridge the gap between prokaryotes and eukaryotes.</title>
        <authorList>
            <person name="Spang A."/>
            <person name="Saw J.H."/>
            <person name="Jorgensen S.L."/>
            <person name="Zaremba-Niedzwiedzka K."/>
            <person name="Martijn J."/>
            <person name="Lind A.E."/>
            <person name="van Eijk R."/>
            <person name="Schleper C."/>
            <person name="Guy L."/>
            <person name="Ettema T.J."/>
        </authorList>
    </citation>
    <scope>NUCLEOTIDE SEQUENCE</scope>
</reference>
<name>A0A0F9VH21_9ZZZZ</name>
<evidence type="ECO:0000313" key="1">
    <source>
        <dbReference type="EMBL" id="KKN65108.1"/>
    </source>
</evidence>
<accession>A0A0F9VH21</accession>
<organism evidence="1">
    <name type="scientific">marine sediment metagenome</name>
    <dbReference type="NCBI Taxonomy" id="412755"/>
    <lineage>
        <taxon>unclassified sequences</taxon>
        <taxon>metagenomes</taxon>
        <taxon>ecological metagenomes</taxon>
    </lineage>
</organism>
<protein>
    <submittedName>
        <fullName evidence="1">Uncharacterized protein</fullName>
    </submittedName>
</protein>
<dbReference type="AlphaFoldDB" id="A0A0F9VH21"/>
<gene>
    <name evidence="1" type="ORF">LCGC14_0484960</name>
</gene>
<dbReference type="EMBL" id="LAZR01000534">
    <property type="protein sequence ID" value="KKN65108.1"/>
    <property type="molecule type" value="Genomic_DNA"/>
</dbReference>
<comment type="caution">
    <text evidence="1">The sequence shown here is derived from an EMBL/GenBank/DDBJ whole genome shotgun (WGS) entry which is preliminary data.</text>
</comment>